<keyword evidence="1" id="KW-0472">Membrane</keyword>
<feature type="transmembrane region" description="Helical" evidence="1">
    <location>
        <begin position="66"/>
        <end position="87"/>
    </location>
</feature>
<feature type="signal peptide" evidence="2">
    <location>
        <begin position="1"/>
        <end position="32"/>
    </location>
</feature>
<keyword evidence="1" id="KW-0812">Transmembrane</keyword>
<evidence type="ECO:0000313" key="4">
    <source>
        <dbReference type="Proteomes" id="UP000266915"/>
    </source>
</evidence>
<reference evidence="3 4" key="1">
    <citation type="submission" date="2018-11" db="EMBL/GenBank/DDBJ databases">
        <title>Sequencing the genomes of 1000 actinobacteria strains.</title>
        <authorList>
            <person name="Klenk H.-P."/>
        </authorList>
    </citation>
    <scope>NUCLEOTIDE SEQUENCE [LARGE SCALE GENOMIC DNA]</scope>
    <source>
        <strain evidence="3 4">DSM 14012</strain>
    </source>
</reference>
<accession>A0A3N2BZW9</accession>
<keyword evidence="4" id="KW-1185">Reference proteome</keyword>
<gene>
    <name evidence="3" type="ORF">EDD42_0824</name>
</gene>
<dbReference type="Proteomes" id="UP000266915">
    <property type="component" value="Unassembled WGS sequence"/>
</dbReference>
<proteinExistence type="predicted"/>
<dbReference type="AlphaFoldDB" id="A0A3N2BZW9"/>
<comment type="caution">
    <text evidence="3">The sequence shown here is derived from an EMBL/GenBank/DDBJ whole genome shotgun (WGS) entry which is preliminary data.</text>
</comment>
<keyword evidence="2" id="KW-0732">Signal</keyword>
<dbReference type="EMBL" id="RKHL01000001">
    <property type="protein sequence ID" value="ROR80781.1"/>
    <property type="molecule type" value="Genomic_DNA"/>
</dbReference>
<dbReference type="RefSeq" id="WP_085511771.1">
    <property type="nucleotide sequence ID" value="NZ_FXAP01000003.1"/>
</dbReference>
<sequence>MKFAPSSKLARLGTASVITLALTTSMATPANAAPLGARPATTTAIAHSAGAQSATGLDAEARETRIAWATILTAVIAAGGAADYMGSQAAQRMYYAGLRFAEYQEIKWSMRAMVIGAIGPIFGSVFLLAFENKFYSLV</sequence>
<evidence type="ECO:0000313" key="3">
    <source>
        <dbReference type="EMBL" id="ROR80781.1"/>
    </source>
</evidence>
<name>A0A3N2BZW9_9MICO</name>
<feature type="transmembrane region" description="Helical" evidence="1">
    <location>
        <begin position="108"/>
        <end position="130"/>
    </location>
</feature>
<organism evidence="3 4">
    <name type="scientific">Plantibacter flavus</name>
    <dbReference type="NCBI Taxonomy" id="150123"/>
    <lineage>
        <taxon>Bacteria</taxon>
        <taxon>Bacillati</taxon>
        <taxon>Actinomycetota</taxon>
        <taxon>Actinomycetes</taxon>
        <taxon>Micrococcales</taxon>
        <taxon>Microbacteriaceae</taxon>
        <taxon>Plantibacter</taxon>
    </lineage>
</organism>
<evidence type="ECO:0000256" key="1">
    <source>
        <dbReference type="SAM" id="Phobius"/>
    </source>
</evidence>
<protein>
    <submittedName>
        <fullName evidence="3">Uncharacterized protein</fullName>
    </submittedName>
</protein>
<keyword evidence="1" id="KW-1133">Transmembrane helix</keyword>
<evidence type="ECO:0000256" key="2">
    <source>
        <dbReference type="SAM" id="SignalP"/>
    </source>
</evidence>
<feature type="chain" id="PRO_5018789711" evidence="2">
    <location>
        <begin position="33"/>
        <end position="138"/>
    </location>
</feature>